<gene>
    <name evidence="1" type="ORF">XD92_0033</name>
</gene>
<dbReference type="STRING" id="1123008.GCA_000380985_00556"/>
<proteinExistence type="predicted"/>
<dbReference type="Pfam" id="PF13350">
    <property type="entry name" value="Y_phosphatase3"/>
    <property type="match status" value="1"/>
</dbReference>
<dbReference type="GO" id="GO:0004721">
    <property type="term" value="F:phosphoprotein phosphatase activity"/>
    <property type="evidence" value="ECO:0007669"/>
    <property type="project" value="InterPro"/>
</dbReference>
<protein>
    <recommendedName>
        <fullName evidence="3">Tyrosine-protein phosphatase</fullName>
    </recommendedName>
</protein>
<evidence type="ECO:0000313" key="2">
    <source>
        <dbReference type="Proteomes" id="UP000053860"/>
    </source>
</evidence>
<name>A0A101HL36_9BACT</name>
<reference evidence="2" key="1">
    <citation type="journal article" date="2015" name="MBio">
        <title>Genome-Resolved Metagenomic Analysis Reveals Roles for Candidate Phyla and Other Microbial Community Members in Biogeochemical Transformations in Oil Reservoirs.</title>
        <authorList>
            <person name="Hu P."/>
            <person name="Tom L."/>
            <person name="Singh A."/>
            <person name="Thomas B.C."/>
            <person name="Baker B.J."/>
            <person name="Piceno Y.M."/>
            <person name="Andersen G.L."/>
            <person name="Banfield J.F."/>
        </authorList>
    </citation>
    <scope>NUCLEOTIDE SEQUENCE [LARGE SCALE GENOMIC DNA]</scope>
</reference>
<dbReference type="EMBL" id="LGGN01000002">
    <property type="protein sequence ID" value="KUK78812.1"/>
    <property type="molecule type" value="Genomic_DNA"/>
</dbReference>
<dbReference type="AlphaFoldDB" id="A0A101HL36"/>
<dbReference type="SUPFAM" id="SSF52799">
    <property type="entry name" value="(Phosphotyrosine protein) phosphatases II"/>
    <property type="match status" value="1"/>
</dbReference>
<accession>A0A101HL36</accession>
<evidence type="ECO:0000313" key="1">
    <source>
        <dbReference type="EMBL" id="KUK78812.1"/>
    </source>
</evidence>
<dbReference type="InterPro" id="IPR026893">
    <property type="entry name" value="Tyr/Ser_Pase_IphP-type"/>
</dbReference>
<sequence length="356" mass="40919">MVKDRIQIYLLILLMMAGSSCMSTVKITSVVEKDPEGDFLLKWEVSPDQEGNIEIYSSLTDSSLTSFTPVTSRKITDQVMRLNPTGSGLREYFILRAGGVYSGVVANRTIDMNQIKNFRDIGGYFTTDNRQMKWGEIYRSGNLSNATLYDQEKIRRLNIRTVIDFRSERTASRYPILLHPSIRKIALPLMPMDAQKLDEQLEDEHFDRSDAIRYMQEEYVNILENHKKQFAEMFDILTNDSNYPILLSGSLGKDGVGLATYLILFAIGIPQSSLEEDYMLSNQFIDPEMVEIDARNLSEPLQEAVTAMLTVNRAYLNYAIDHIKLKYGSVDNYLEKELRVTSGKRNLLRKYLLYQF</sequence>
<evidence type="ECO:0008006" key="3">
    <source>
        <dbReference type="Google" id="ProtNLM"/>
    </source>
</evidence>
<organism evidence="1 2">
    <name type="scientific">Proteiniphilum acetatigenes</name>
    <dbReference type="NCBI Taxonomy" id="294710"/>
    <lineage>
        <taxon>Bacteria</taxon>
        <taxon>Pseudomonadati</taxon>
        <taxon>Bacteroidota</taxon>
        <taxon>Bacteroidia</taxon>
        <taxon>Bacteroidales</taxon>
        <taxon>Dysgonomonadaceae</taxon>
        <taxon>Proteiniphilum</taxon>
    </lineage>
</organism>
<dbReference type="Gene3D" id="3.90.190.10">
    <property type="entry name" value="Protein tyrosine phosphatase superfamily"/>
    <property type="match status" value="1"/>
</dbReference>
<dbReference type="InterPro" id="IPR029021">
    <property type="entry name" value="Prot-tyrosine_phosphatase-like"/>
</dbReference>
<dbReference type="PROSITE" id="PS51257">
    <property type="entry name" value="PROKAR_LIPOPROTEIN"/>
    <property type="match status" value="1"/>
</dbReference>
<comment type="caution">
    <text evidence="1">The sequence shown here is derived from an EMBL/GenBank/DDBJ whole genome shotgun (WGS) entry which is preliminary data.</text>
</comment>
<dbReference type="Proteomes" id="UP000053860">
    <property type="component" value="Unassembled WGS sequence"/>
</dbReference>